<evidence type="ECO:0000256" key="7">
    <source>
        <dbReference type="ARBA" id="ARBA00022679"/>
    </source>
</evidence>
<dbReference type="CDD" id="cd00082">
    <property type="entry name" value="HisKA"/>
    <property type="match status" value="1"/>
</dbReference>
<dbReference type="SUPFAM" id="SSF55874">
    <property type="entry name" value="ATPase domain of HSP90 chaperone/DNA topoisomerase II/histidine kinase"/>
    <property type="match status" value="1"/>
</dbReference>
<dbReference type="Gene3D" id="3.30.450.20">
    <property type="entry name" value="PAS domain"/>
    <property type="match status" value="1"/>
</dbReference>
<keyword evidence="5" id="KW-0997">Cell inner membrane</keyword>
<evidence type="ECO:0000259" key="17">
    <source>
        <dbReference type="PROSITE" id="PS50109"/>
    </source>
</evidence>
<comment type="catalytic activity">
    <reaction evidence="1">
        <text>ATP + protein L-histidine = ADP + protein N-phospho-L-histidine.</text>
        <dbReference type="EC" id="2.7.13.3"/>
    </reaction>
</comment>
<dbReference type="Pfam" id="PF08447">
    <property type="entry name" value="PAS_3"/>
    <property type="match status" value="1"/>
</dbReference>
<feature type="modified residue" description="4-aspartylphosphate" evidence="16">
    <location>
        <position position="455"/>
    </location>
</feature>
<dbReference type="PROSITE" id="PS50110">
    <property type="entry name" value="RESPONSE_REGULATORY"/>
    <property type="match status" value="1"/>
</dbReference>
<dbReference type="SMART" id="SM00387">
    <property type="entry name" value="HATPase_c"/>
    <property type="match status" value="1"/>
</dbReference>
<evidence type="ECO:0000313" key="22">
    <source>
        <dbReference type="Proteomes" id="UP000271624"/>
    </source>
</evidence>
<evidence type="ECO:0000259" key="18">
    <source>
        <dbReference type="PROSITE" id="PS50110"/>
    </source>
</evidence>
<keyword evidence="14" id="KW-0902">Two-component regulatory system</keyword>
<dbReference type="RefSeq" id="WP_145837571.1">
    <property type="nucleotide sequence ID" value="NZ_RSCL01000008.1"/>
</dbReference>
<dbReference type="CDD" id="cd17580">
    <property type="entry name" value="REC_2_DhkD-like"/>
    <property type="match status" value="1"/>
</dbReference>
<dbReference type="InterPro" id="IPR000014">
    <property type="entry name" value="PAS"/>
</dbReference>
<evidence type="ECO:0000259" key="20">
    <source>
        <dbReference type="PROSITE" id="PS50113"/>
    </source>
</evidence>
<dbReference type="PANTHER" id="PTHR43547:SF2">
    <property type="entry name" value="HYBRID SIGNAL TRANSDUCTION HISTIDINE KINASE C"/>
    <property type="match status" value="1"/>
</dbReference>
<dbReference type="SUPFAM" id="SSF55785">
    <property type="entry name" value="PYP-like sensor domain (PAS domain)"/>
    <property type="match status" value="1"/>
</dbReference>
<dbReference type="InterPro" id="IPR001610">
    <property type="entry name" value="PAC"/>
</dbReference>
<evidence type="ECO:0000256" key="13">
    <source>
        <dbReference type="ARBA" id="ARBA00022989"/>
    </source>
</evidence>
<dbReference type="InterPro" id="IPR000700">
    <property type="entry name" value="PAS-assoc_C"/>
</dbReference>
<evidence type="ECO:0000256" key="3">
    <source>
        <dbReference type="ARBA" id="ARBA00012438"/>
    </source>
</evidence>
<feature type="domain" description="PAC" evidence="20">
    <location>
        <begin position="85"/>
        <end position="137"/>
    </location>
</feature>
<dbReference type="PROSITE" id="PS50113">
    <property type="entry name" value="PAC"/>
    <property type="match status" value="1"/>
</dbReference>
<comment type="caution">
    <text evidence="21">The sequence shown here is derived from an EMBL/GenBank/DDBJ whole genome shotgun (WGS) entry which is preliminary data.</text>
</comment>
<dbReference type="CDD" id="cd16922">
    <property type="entry name" value="HATPase_EvgS-ArcB-TorS-like"/>
    <property type="match status" value="1"/>
</dbReference>
<evidence type="ECO:0000256" key="5">
    <source>
        <dbReference type="ARBA" id="ARBA00022519"/>
    </source>
</evidence>
<organism evidence="21 22">
    <name type="scientific">Dulcicalothrix desertica PCC 7102</name>
    <dbReference type="NCBI Taxonomy" id="232991"/>
    <lineage>
        <taxon>Bacteria</taxon>
        <taxon>Bacillati</taxon>
        <taxon>Cyanobacteriota</taxon>
        <taxon>Cyanophyceae</taxon>
        <taxon>Nostocales</taxon>
        <taxon>Calotrichaceae</taxon>
        <taxon>Dulcicalothrix</taxon>
    </lineage>
</organism>
<feature type="domain" description="Histidine kinase" evidence="17">
    <location>
        <begin position="162"/>
        <end position="382"/>
    </location>
</feature>
<dbReference type="PROSITE" id="PS50112">
    <property type="entry name" value="PAS"/>
    <property type="match status" value="1"/>
</dbReference>
<accession>A0A3S1CKM1</accession>
<dbReference type="Gene3D" id="3.30.565.10">
    <property type="entry name" value="Histidine kinase-like ATPase, C-terminal domain"/>
    <property type="match status" value="1"/>
</dbReference>
<dbReference type="InterPro" id="IPR005467">
    <property type="entry name" value="His_kinase_dom"/>
</dbReference>
<gene>
    <name evidence="21" type="ORF">DSM106972_035600</name>
</gene>
<keyword evidence="10" id="KW-0547">Nucleotide-binding</keyword>
<dbReference type="EMBL" id="RSCL01000008">
    <property type="protein sequence ID" value="RUT05553.1"/>
    <property type="molecule type" value="Genomic_DNA"/>
</dbReference>
<evidence type="ECO:0000256" key="11">
    <source>
        <dbReference type="ARBA" id="ARBA00022777"/>
    </source>
</evidence>
<evidence type="ECO:0000256" key="16">
    <source>
        <dbReference type="PROSITE-ProRule" id="PRU00169"/>
    </source>
</evidence>
<reference evidence="21" key="1">
    <citation type="submission" date="2018-12" db="EMBL/GenBank/DDBJ databases">
        <authorList>
            <person name="Will S."/>
            <person name="Neumann-Schaal M."/>
            <person name="Henke P."/>
        </authorList>
    </citation>
    <scope>NUCLEOTIDE SEQUENCE</scope>
    <source>
        <strain evidence="21">PCC 7102</strain>
    </source>
</reference>
<evidence type="ECO:0000256" key="12">
    <source>
        <dbReference type="ARBA" id="ARBA00022840"/>
    </source>
</evidence>
<evidence type="ECO:0000256" key="2">
    <source>
        <dbReference type="ARBA" id="ARBA00004429"/>
    </source>
</evidence>
<reference evidence="21" key="2">
    <citation type="journal article" date="2019" name="Genome Biol. Evol.">
        <title>Day and night: Metabolic profiles and evolutionary relationships of six axenic non-marine cyanobacteria.</title>
        <authorList>
            <person name="Will S.E."/>
            <person name="Henke P."/>
            <person name="Boedeker C."/>
            <person name="Huang S."/>
            <person name="Brinkmann H."/>
            <person name="Rohde M."/>
            <person name="Jarek M."/>
            <person name="Friedl T."/>
            <person name="Seufert S."/>
            <person name="Schumacher M."/>
            <person name="Overmann J."/>
            <person name="Neumann-Schaal M."/>
            <person name="Petersen J."/>
        </authorList>
    </citation>
    <scope>NUCLEOTIDE SEQUENCE [LARGE SCALE GENOMIC DNA]</scope>
    <source>
        <strain evidence="21">PCC 7102</strain>
    </source>
</reference>
<keyword evidence="22" id="KW-1185">Reference proteome</keyword>
<dbReference type="SUPFAM" id="SSF47384">
    <property type="entry name" value="Homodimeric domain of signal transducing histidine kinase"/>
    <property type="match status" value="1"/>
</dbReference>
<dbReference type="CDD" id="cd00130">
    <property type="entry name" value="PAS"/>
    <property type="match status" value="1"/>
</dbReference>
<dbReference type="Pfam" id="PF02518">
    <property type="entry name" value="HATPase_c"/>
    <property type="match status" value="1"/>
</dbReference>
<keyword evidence="15" id="KW-0472">Membrane</keyword>
<dbReference type="Pfam" id="PF00072">
    <property type="entry name" value="Response_reg"/>
    <property type="match status" value="1"/>
</dbReference>
<feature type="domain" description="PAS" evidence="19">
    <location>
        <begin position="10"/>
        <end position="82"/>
    </location>
</feature>
<dbReference type="InterPro" id="IPR011006">
    <property type="entry name" value="CheY-like_superfamily"/>
</dbReference>
<dbReference type="FunFam" id="2.10.70.100:FF:000001">
    <property type="entry name" value="Sensory transduction histidine kinase"/>
    <property type="match status" value="1"/>
</dbReference>
<dbReference type="InterPro" id="IPR035965">
    <property type="entry name" value="PAS-like_dom_sf"/>
</dbReference>
<dbReference type="PROSITE" id="PS50109">
    <property type="entry name" value="HIS_KIN"/>
    <property type="match status" value="1"/>
</dbReference>
<protein>
    <recommendedName>
        <fullName evidence="3">histidine kinase</fullName>
        <ecNumber evidence="3">2.7.13.3</ecNumber>
    </recommendedName>
</protein>
<evidence type="ECO:0000256" key="1">
    <source>
        <dbReference type="ARBA" id="ARBA00000085"/>
    </source>
</evidence>
<dbReference type="GO" id="GO:0005524">
    <property type="term" value="F:ATP binding"/>
    <property type="evidence" value="ECO:0007669"/>
    <property type="project" value="UniProtKB-KW"/>
</dbReference>
<dbReference type="EC" id="2.7.13.3" evidence="3"/>
<keyword evidence="8" id="KW-0812">Transmembrane</keyword>
<dbReference type="InterPro" id="IPR001789">
    <property type="entry name" value="Sig_transdc_resp-reg_receiver"/>
</dbReference>
<dbReference type="InterPro" id="IPR013655">
    <property type="entry name" value="PAS_fold_3"/>
</dbReference>
<keyword evidence="4" id="KW-1003">Cell membrane</keyword>
<dbReference type="NCBIfam" id="TIGR00229">
    <property type="entry name" value="sensory_box"/>
    <property type="match status" value="1"/>
</dbReference>
<dbReference type="PRINTS" id="PR00344">
    <property type="entry name" value="BCTRLSENSOR"/>
</dbReference>
<evidence type="ECO:0000259" key="19">
    <source>
        <dbReference type="PROSITE" id="PS50112"/>
    </source>
</evidence>
<dbReference type="InterPro" id="IPR036890">
    <property type="entry name" value="HATPase_C_sf"/>
</dbReference>
<evidence type="ECO:0000256" key="15">
    <source>
        <dbReference type="ARBA" id="ARBA00023136"/>
    </source>
</evidence>
<dbReference type="PANTHER" id="PTHR43547">
    <property type="entry name" value="TWO-COMPONENT HISTIDINE KINASE"/>
    <property type="match status" value="1"/>
</dbReference>
<sequence length="530" mass="58722">MTLLNIDVNNQARLELVLEVTAIGMWDFHLQTGMAFCSNQCKHILGFTLDSMDVSEKTFLENVHPEDRERVLETAQGAILNHKDYNTQYRVIWLDGSIHWIAARGRTLYDTDGKPVRMLGTVQDISAQKAAEVEREELLMREVQARTEAETANLLKDQFLAVLSHEIRSPLNPILGWTKLLKSGKLDAAAEARALDTIERNVKLQTQLIDDLLDVSRILRGKINLNCAAVDMSSMIISAIQTIELAAQTKNIYIDYVNNISTPFNFVWGDANRIQQILGNLLSNAIKFTPTRGKVSIRLERLNSQIQITVSDTGKGITPDFLPYVFDFFRQADNSTTRKSGGLGLGLAIVRQLVELHHGTVQVYSAGEGQGAIFTVILPAYQVEQVFSESNISTASNSSTSLLGVKIIIVDDEADTRELLQLILEQSGATVTVASSVTEVLSIIEQVQPDILLSDIAMPQADGYKLIRQIREMAPFQSEYKCNQIPAIALTAYASDSDEEKAKVAGFQLHLAKPIDPEELVNAIAKLLKT</sequence>
<dbReference type="FunFam" id="3.30.565.10:FF:000023">
    <property type="entry name" value="PAS domain-containing sensor histidine kinase"/>
    <property type="match status" value="1"/>
</dbReference>
<evidence type="ECO:0000256" key="14">
    <source>
        <dbReference type="ARBA" id="ARBA00023012"/>
    </source>
</evidence>
<dbReference type="Proteomes" id="UP000271624">
    <property type="component" value="Unassembled WGS sequence"/>
</dbReference>
<dbReference type="SMART" id="SM00388">
    <property type="entry name" value="HisKA"/>
    <property type="match status" value="1"/>
</dbReference>
<dbReference type="InterPro" id="IPR003594">
    <property type="entry name" value="HATPase_dom"/>
</dbReference>
<dbReference type="OrthoDB" id="219325at2"/>
<keyword evidence="13" id="KW-1133">Transmembrane helix</keyword>
<evidence type="ECO:0000256" key="10">
    <source>
        <dbReference type="ARBA" id="ARBA00022741"/>
    </source>
</evidence>
<evidence type="ECO:0000313" key="21">
    <source>
        <dbReference type="EMBL" id="RUT05553.1"/>
    </source>
</evidence>
<comment type="subcellular location">
    <subcellularLocation>
        <location evidence="2">Cell inner membrane</location>
        <topology evidence="2">Multi-pass membrane protein</topology>
    </subcellularLocation>
</comment>
<keyword evidence="6 16" id="KW-0597">Phosphoprotein</keyword>
<dbReference type="InterPro" id="IPR036097">
    <property type="entry name" value="HisK_dim/P_sf"/>
</dbReference>
<name>A0A3S1CKM1_9CYAN</name>
<dbReference type="Gene3D" id="2.10.70.100">
    <property type="match status" value="1"/>
</dbReference>
<evidence type="ECO:0000256" key="6">
    <source>
        <dbReference type="ARBA" id="ARBA00022553"/>
    </source>
</evidence>
<dbReference type="InterPro" id="IPR004358">
    <property type="entry name" value="Sig_transdc_His_kin-like_C"/>
</dbReference>
<dbReference type="AlphaFoldDB" id="A0A3S1CKM1"/>
<evidence type="ECO:0000256" key="8">
    <source>
        <dbReference type="ARBA" id="ARBA00022692"/>
    </source>
</evidence>
<keyword evidence="7" id="KW-0808">Transferase</keyword>
<keyword evidence="11" id="KW-0418">Kinase</keyword>
<dbReference type="SUPFAM" id="SSF52172">
    <property type="entry name" value="CheY-like"/>
    <property type="match status" value="1"/>
</dbReference>
<dbReference type="Gene3D" id="1.10.287.130">
    <property type="match status" value="1"/>
</dbReference>
<dbReference type="SMART" id="SM00448">
    <property type="entry name" value="REC"/>
    <property type="match status" value="1"/>
</dbReference>
<dbReference type="GO" id="GO:0000155">
    <property type="term" value="F:phosphorelay sensor kinase activity"/>
    <property type="evidence" value="ECO:0007669"/>
    <property type="project" value="InterPro"/>
</dbReference>
<dbReference type="InterPro" id="IPR003661">
    <property type="entry name" value="HisK_dim/P_dom"/>
</dbReference>
<dbReference type="GO" id="GO:0005886">
    <property type="term" value="C:plasma membrane"/>
    <property type="evidence" value="ECO:0007669"/>
    <property type="project" value="UniProtKB-SubCell"/>
</dbReference>
<proteinExistence type="predicted"/>
<keyword evidence="9" id="KW-0677">Repeat</keyword>
<feature type="domain" description="Response regulatory" evidence="18">
    <location>
        <begin position="406"/>
        <end position="528"/>
    </location>
</feature>
<evidence type="ECO:0000256" key="9">
    <source>
        <dbReference type="ARBA" id="ARBA00022737"/>
    </source>
</evidence>
<evidence type="ECO:0000256" key="4">
    <source>
        <dbReference type="ARBA" id="ARBA00022475"/>
    </source>
</evidence>
<keyword evidence="12" id="KW-0067">ATP-binding</keyword>
<dbReference type="Pfam" id="PF00512">
    <property type="entry name" value="HisKA"/>
    <property type="match status" value="1"/>
</dbReference>
<dbReference type="SMART" id="SM00086">
    <property type="entry name" value="PAC"/>
    <property type="match status" value="1"/>
</dbReference>
<dbReference type="Gene3D" id="3.40.50.2300">
    <property type="match status" value="1"/>
</dbReference>